<dbReference type="Proteomes" id="UP000037784">
    <property type="component" value="Unassembled WGS sequence"/>
</dbReference>
<dbReference type="Proteomes" id="UP000050502">
    <property type="component" value="Unassembled WGS sequence"/>
</dbReference>
<dbReference type="InterPro" id="IPR000801">
    <property type="entry name" value="Esterase-like"/>
</dbReference>
<dbReference type="RefSeq" id="WP_054493629.1">
    <property type="nucleotide sequence ID" value="NZ_BBZA01000196.1"/>
</dbReference>
<dbReference type="InterPro" id="IPR029058">
    <property type="entry name" value="AB_hydrolase_fold"/>
</dbReference>
<sequence>MNEWRPYEEIFGTTHTVSGRVLVRPAVYSPQLQNERHLLVYLPPSYGSGKRYPVLYMHDGQNLFDAATSFVGEWHVDETMERLAADGLEAIVVGIPNAGDARRDEYSPFYDKRHRSGGRGDAYVRFITETVKPLIDADFDTRPEREATGVAGSSLGGFISLYAFFSAPHIFGFAGVMSPALQFADGALIDWVHHARTVPGLLYVDVGTRELAFRRTDIPLLRPYSRRYVKLVRRLVHVLEQKGYTRGQTLCYIEEKGAEHNESAWARRFPDMVRFWLDERHPCGASRGFFRRG</sequence>
<keyword evidence="3" id="KW-1185">Reference proteome</keyword>
<evidence type="ECO:0000313" key="3">
    <source>
        <dbReference type="Proteomes" id="UP000037784"/>
    </source>
</evidence>
<dbReference type="PATRIC" id="fig|872965.6.peg.835"/>
<proteinExistence type="predicted"/>
<protein>
    <recommendedName>
        <fullName evidence="5">Esterase</fullName>
    </recommendedName>
</protein>
<dbReference type="Gene3D" id="3.40.50.1820">
    <property type="entry name" value="alpha/beta hydrolase"/>
    <property type="match status" value="1"/>
</dbReference>
<accession>A0A0M9UDB5</accession>
<evidence type="ECO:0000313" key="2">
    <source>
        <dbReference type="EMBL" id="KPL89639.1"/>
    </source>
</evidence>
<reference evidence="1 3" key="1">
    <citation type="journal article" date="2015" name="Genome Announc.">
        <title>Draft Genome Sequence of a Heterotrophic Facultative Anaerobic Thermophilic Bacterium, Ardenticatena maritima Strain 110ST.</title>
        <authorList>
            <person name="Kawaichi S."/>
            <person name="Yoshida T."/>
            <person name="Sako Y."/>
            <person name="Nakamura R."/>
        </authorList>
    </citation>
    <scope>NUCLEOTIDE SEQUENCE [LARGE SCALE GENOMIC DNA]</scope>
    <source>
        <strain evidence="1 3">110S</strain>
    </source>
</reference>
<dbReference type="STRING" id="872965.SE16_04310"/>
<evidence type="ECO:0008006" key="5">
    <source>
        <dbReference type="Google" id="ProtNLM"/>
    </source>
</evidence>
<reference evidence="2 4" key="2">
    <citation type="submission" date="2015-07" db="EMBL/GenBank/DDBJ databases">
        <title>Whole genome sequence of Ardenticatena maritima DSM 23922.</title>
        <authorList>
            <person name="Hemp J."/>
            <person name="Ward L.M."/>
            <person name="Pace L.A."/>
            <person name="Fischer W.W."/>
        </authorList>
    </citation>
    <scope>NUCLEOTIDE SEQUENCE [LARGE SCALE GENOMIC DNA]</scope>
    <source>
        <strain evidence="2 4">110S</strain>
    </source>
</reference>
<dbReference type="PANTHER" id="PTHR48098:SF6">
    <property type="entry name" value="FERRI-BACILLIBACTIN ESTERASE BESA"/>
    <property type="match status" value="1"/>
</dbReference>
<dbReference type="AlphaFoldDB" id="A0A0M9UDB5"/>
<dbReference type="InterPro" id="IPR050583">
    <property type="entry name" value="Mycobacterial_A85_antigen"/>
</dbReference>
<dbReference type="Pfam" id="PF00756">
    <property type="entry name" value="Esterase"/>
    <property type="match status" value="1"/>
</dbReference>
<evidence type="ECO:0000313" key="1">
    <source>
        <dbReference type="EMBL" id="GAP63844.1"/>
    </source>
</evidence>
<dbReference type="EMBL" id="BBZA01000196">
    <property type="protein sequence ID" value="GAP63844.1"/>
    <property type="molecule type" value="Genomic_DNA"/>
</dbReference>
<evidence type="ECO:0000313" key="4">
    <source>
        <dbReference type="Proteomes" id="UP000050502"/>
    </source>
</evidence>
<dbReference type="OrthoDB" id="9777383at2"/>
<dbReference type="FunCoup" id="A0A0M9UDB5">
    <property type="interactions" value="1"/>
</dbReference>
<dbReference type="EMBL" id="LGKN01000003">
    <property type="protein sequence ID" value="KPL89639.1"/>
    <property type="molecule type" value="Genomic_DNA"/>
</dbReference>
<name>A0A0M9UDB5_9CHLR</name>
<dbReference type="PANTHER" id="PTHR48098">
    <property type="entry name" value="ENTEROCHELIN ESTERASE-RELATED"/>
    <property type="match status" value="1"/>
</dbReference>
<organism evidence="1 3">
    <name type="scientific">Ardenticatena maritima</name>
    <dbReference type="NCBI Taxonomy" id="872965"/>
    <lineage>
        <taxon>Bacteria</taxon>
        <taxon>Bacillati</taxon>
        <taxon>Chloroflexota</taxon>
        <taxon>Ardenticatenia</taxon>
        <taxon>Ardenticatenales</taxon>
        <taxon>Ardenticatenaceae</taxon>
        <taxon>Ardenticatena</taxon>
    </lineage>
</organism>
<dbReference type="InParanoid" id="A0A0M9UDB5"/>
<gene>
    <name evidence="1" type="ORF">ARMA_2267</name>
    <name evidence="2" type="ORF">SE16_04310</name>
</gene>
<dbReference type="SUPFAM" id="SSF53474">
    <property type="entry name" value="alpha/beta-Hydrolases"/>
    <property type="match status" value="1"/>
</dbReference>
<reference evidence="3" key="3">
    <citation type="submission" date="2015-08" db="EMBL/GenBank/DDBJ databases">
        <title>Draft Genome Sequence of a Heterotrophic Facultative Anaerobic Bacterium Ardenticatena maritima Strain 110S.</title>
        <authorList>
            <person name="Kawaichi S."/>
            <person name="Yoshida T."/>
            <person name="Sako Y."/>
            <person name="Nakamura R."/>
        </authorList>
    </citation>
    <scope>NUCLEOTIDE SEQUENCE [LARGE SCALE GENOMIC DNA]</scope>
    <source>
        <strain evidence="3">110S</strain>
    </source>
</reference>
<comment type="caution">
    <text evidence="1">The sequence shown here is derived from an EMBL/GenBank/DDBJ whole genome shotgun (WGS) entry which is preliminary data.</text>
</comment>